<evidence type="ECO:0000256" key="2">
    <source>
        <dbReference type="ARBA" id="ARBA00023125"/>
    </source>
</evidence>
<dbReference type="InterPro" id="IPR020886">
    <property type="entry name" value="MTH_967-like"/>
</dbReference>
<evidence type="ECO:0000256" key="5">
    <source>
        <dbReference type="SAM" id="MobiDB-lite"/>
    </source>
</evidence>
<feature type="domain" description="HTH cro/C1-type" evidence="6">
    <location>
        <begin position="135"/>
        <end position="193"/>
    </location>
</feature>
<dbReference type="EMBL" id="LNTB01000001">
    <property type="protein sequence ID" value="KSW11771.1"/>
    <property type="molecule type" value="Genomic_DNA"/>
</dbReference>
<dbReference type="Pfam" id="PF01381">
    <property type="entry name" value="HTH_3"/>
    <property type="match status" value="1"/>
</dbReference>
<organism evidence="7 8">
    <name type="scientific">Pyrodictium occultum</name>
    <dbReference type="NCBI Taxonomy" id="2309"/>
    <lineage>
        <taxon>Archaea</taxon>
        <taxon>Thermoproteota</taxon>
        <taxon>Thermoprotei</taxon>
        <taxon>Desulfurococcales</taxon>
        <taxon>Pyrodictiaceae</taxon>
        <taxon>Pyrodictium</taxon>
    </lineage>
</organism>
<dbReference type="SMART" id="SM00530">
    <property type="entry name" value="HTH_XRE"/>
    <property type="match status" value="1"/>
</dbReference>
<feature type="region of interest" description="Disordered" evidence="5">
    <location>
        <begin position="305"/>
        <end position="324"/>
    </location>
</feature>
<dbReference type="RefSeq" id="WP_058370450.1">
    <property type="nucleotide sequence ID" value="NZ_LNTB01000001.1"/>
</dbReference>
<evidence type="ECO:0000256" key="3">
    <source>
        <dbReference type="ARBA" id="ARBA00023163"/>
    </source>
</evidence>
<gene>
    <name evidence="7" type="ORF">CF15_02890</name>
</gene>
<comment type="caution">
    <text evidence="7">The sequence shown here is derived from an EMBL/GenBank/DDBJ whole genome shotgun (WGS) entry which is preliminary data.</text>
</comment>
<dbReference type="GO" id="GO:0003700">
    <property type="term" value="F:DNA-binding transcription factor activity"/>
    <property type="evidence" value="ECO:0007669"/>
    <property type="project" value="UniProtKB-UniRule"/>
</dbReference>
<reference evidence="7 8" key="1">
    <citation type="submission" date="2015-11" db="EMBL/GenBank/DDBJ databases">
        <title>Genome sequence of Pyrodictium occultum PL-19, a marine hyperthermophilic archaeon isolated from Volcano, Italy.</title>
        <authorList>
            <person name="Utturkar S."/>
            <person name="Huber H."/>
            <person name="Leptihn S."/>
            <person name="Brown S."/>
            <person name="Stetter K.O."/>
            <person name="Podar M."/>
        </authorList>
    </citation>
    <scope>NUCLEOTIDE SEQUENCE [LARGE SCALE GENOMIC DNA]</scope>
    <source>
        <strain evidence="7 8">PL-19</strain>
    </source>
</reference>
<dbReference type="InterPro" id="IPR059051">
    <property type="entry name" value="MTH_967_PDDEXK"/>
</dbReference>
<dbReference type="HAMAP" id="MF_00584">
    <property type="entry name" value="HTH_type_cro_C1"/>
    <property type="match status" value="1"/>
</dbReference>
<evidence type="ECO:0000313" key="8">
    <source>
        <dbReference type="Proteomes" id="UP000053352"/>
    </source>
</evidence>
<dbReference type="Gene3D" id="1.10.260.40">
    <property type="entry name" value="lambda repressor-like DNA-binding domains"/>
    <property type="match status" value="1"/>
</dbReference>
<keyword evidence="8" id="KW-1185">Reference proteome</keyword>
<dbReference type="InterPro" id="IPR010982">
    <property type="entry name" value="Lambda_DNA-bd_dom_sf"/>
</dbReference>
<dbReference type="CDD" id="cd00093">
    <property type="entry name" value="HTH_XRE"/>
    <property type="match status" value="1"/>
</dbReference>
<dbReference type="STRING" id="2309.CF15_02890"/>
<proteinExistence type="inferred from homology"/>
<accession>A0A0V8RUN4</accession>
<feature type="compositionally biased region" description="Basic and acidic residues" evidence="5">
    <location>
        <begin position="313"/>
        <end position="324"/>
    </location>
</feature>
<dbReference type="InterPro" id="IPR001387">
    <property type="entry name" value="Cro/C1-type_HTH"/>
</dbReference>
<dbReference type="Proteomes" id="UP000053352">
    <property type="component" value="Unassembled WGS sequence"/>
</dbReference>
<dbReference type="Pfam" id="PF26553">
    <property type="entry name" value="PDDEXK_19"/>
    <property type="match status" value="1"/>
</dbReference>
<dbReference type="GO" id="GO:0003677">
    <property type="term" value="F:DNA binding"/>
    <property type="evidence" value="ECO:0007669"/>
    <property type="project" value="UniProtKB-KW"/>
</dbReference>
<name>A0A0V8RUN4_PYROC</name>
<evidence type="ECO:0000256" key="4">
    <source>
        <dbReference type="HAMAP-Rule" id="MF_00584"/>
    </source>
</evidence>
<sequence>MRSLDEVMWETIRTLQSHGYSVEKIVYPEDPRRRSIDIVASRSGGSPLLVKVVEDAASLQPREFRELRGCSLLLDAASLVVADRDGDTELDYMVAHERSGVYVVNTEGLEAALDNSIYVVKRQGNYYMRINGERLREERTRKGYSLGDLASLLSVSRRSVYMYEQEEVDVSLSTALKLMEIFGEEVFKPIPILGEKPEPRRHMLVRHGSPHGDVGKALEAIARAGGDAVETKRIPPDVVARIGADKMLIVIERKRERRLEKRVYEAAKVASRVLARVIAITRRSGASGLEEYGAQVYRSLEEFASEVESGEPGEAHERPIGNSS</sequence>
<dbReference type="PROSITE" id="PS50943">
    <property type="entry name" value="HTH_CROC1"/>
    <property type="match status" value="1"/>
</dbReference>
<dbReference type="SUPFAM" id="SSF47413">
    <property type="entry name" value="lambda repressor-like DNA-binding domains"/>
    <property type="match status" value="1"/>
</dbReference>
<evidence type="ECO:0000256" key="1">
    <source>
        <dbReference type="ARBA" id="ARBA00023015"/>
    </source>
</evidence>
<keyword evidence="3 4" id="KW-0804">Transcription</keyword>
<dbReference type="OrthoDB" id="31424at2157"/>
<evidence type="ECO:0000313" key="7">
    <source>
        <dbReference type="EMBL" id="KSW11771.1"/>
    </source>
</evidence>
<keyword evidence="1 4" id="KW-0805">Transcription regulation</keyword>
<keyword evidence="2 4" id="KW-0238">DNA-binding</keyword>
<evidence type="ECO:0000259" key="6">
    <source>
        <dbReference type="PROSITE" id="PS50943"/>
    </source>
</evidence>
<dbReference type="AlphaFoldDB" id="A0A0V8RUN4"/>
<protein>
    <recommendedName>
        <fullName evidence="4">Putative HTH-type transcriptional regulatory protein CF15_02890</fullName>
    </recommendedName>
</protein>